<dbReference type="Proteomes" id="UP001638806">
    <property type="component" value="Unassembled WGS sequence"/>
</dbReference>
<organism evidence="1 2">
    <name type="scientific">Purpureocillium lilacinum</name>
    <name type="common">Paecilomyces lilacinus</name>
    <dbReference type="NCBI Taxonomy" id="33203"/>
    <lineage>
        <taxon>Eukaryota</taxon>
        <taxon>Fungi</taxon>
        <taxon>Dikarya</taxon>
        <taxon>Ascomycota</taxon>
        <taxon>Pezizomycotina</taxon>
        <taxon>Sordariomycetes</taxon>
        <taxon>Hypocreomycetidae</taxon>
        <taxon>Hypocreales</taxon>
        <taxon>Ophiocordycipitaceae</taxon>
        <taxon>Purpureocillium</taxon>
    </lineage>
</organism>
<protein>
    <submittedName>
        <fullName evidence="1">Uncharacterized protein</fullName>
    </submittedName>
</protein>
<reference evidence="1" key="1">
    <citation type="submission" date="2024-12" db="EMBL/GenBank/DDBJ databases">
        <title>Comparative genomics and development of molecular markers within Purpureocillium lilacinum and among Purpureocillium species.</title>
        <authorList>
            <person name="Yeh Z.-Y."/>
            <person name="Ni N.-T."/>
            <person name="Lo P.-H."/>
            <person name="Mushyakhwo K."/>
            <person name="Lin C.-F."/>
            <person name="Nai Y.-S."/>
        </authorList>
    </citation>
    <scope>NUCLEOTIDE SEQUENCE</scope>
    <source>
        <strain evidence="1">NCHU-NPUST-175</strain>
    </source>
</reference>
<keyword evidence="2" id="KW-1185">Reference proteome</keyword>
<name>A0ACC4DG93_PURLI</name>
<dbReference type="EMBL" id="JBGNUJ010000010">
    <property type="protein sequence ID" value="KAL3955410.1"/>
    <property type="molecule type" value="Genomic_DNA"/>
</dbReference>
<gene>
    <name evidence="1" type="ORF">ACCO45_010973</name>
</gene>
<sequence length="196" mass="21077">MVLQVLFPSIPNDGGPQSEGARLRCVTTVTSSRDDNAPPSSLSLANTTREVQGAICLHPMMPSPIHHTTSGGRHESQRNPAWSIQSEPQVWSACPIPPATDAVDAARVNGRVDGWVDGPPRSLSTVKPVNRSPAWALAAPAHNGTTASETCSADRPHTRWNPHHWHLCEYRGAGAIAGQPRRIVDWEPDSLKGSLV</sequence>
<evidence type="ECO:0000313" key="2">
    <source>
        <dbReference type="Proteomes" id="UP001638806"/>
    </source>
</evidence>
<accession>A0ACC4DG93</accession>
<proteinExistence type="predicted"/>
<comment type="caution">
    <text evidence="1">The sequence shown here is derived from an EMBL/GenBank/DDBJ whole genome shotgun (WGS) entry which is preliminary data.</text>
</comment>
<evidence type="ECO:0000313" key="1">
    <source>
        <dbReference type="EMBL" id="KAL3955410.1"/>
    </source>
</evidence>